<evidence type="ECO:0000256" key="1">
    <source>
        <dbReference type="SAM" id="MobiDB-lite"/>
    </source>
</evidence>
<protein>
    <submittedName>
        <fullName evidence="2">Uncharacterized protein</fullName>
    </submittedName>
</protein>
<evidence type="ECO:0000313" key="2">
    <source>
        <dbReference type="EMBL" id="KAG7374731.1"/>
    </source>
</evidence>
<feature type="compositionally biased region" description="Polar residues" evidence="1">
    <location>
        <begin position="122"/>
        <end position="135"/>
    </location>
</feature>
<feature type="compositionally biased region" description="Polar residues" evidence="1">
    <location>
        <begin position="595"/>
        <end position="604"/>
    </location>
</feature>
<feature type="region of interest" description="Disordered" evidence="1">
    <location>
        <begin position="31"/>
        <end position="156"/>
    </location>
</feature>
<reference evidence="2" key="1">
    <citation type="journal article" date="2021" name="Sci. Rep.">
        <title>Diploid genomic architecture of Nitzschia inconspicua, an elite biomass production diatom.</title>
        <authorList>
            <person name="Oliver A."/>
            <person name="Podell S."/>
            <person name="Pinowska A."/>
            <person name="Traller J.C."/>
            <person name="Smith S.R."/>
            <person name="McClure R."/>
            <person name="Beliaev A."/>
            <person name="Bohutskyi P."/>
            <person name="Hill E.A."/>
            <person name="Rabines A."/>
            <person name="Zheng H."/>
            <person name="Allen L.Z."/>
            <person name="Kuo A."/>
            <person name="Grigoriev I.V."/>
            <person name="Allen A.E."/>
            <person name="Hazlebeck D."/>
            <person name="Allen E.E."/>
        </authorList>
    </citation>
    <scope>NUCLEOTIDE SEQUENCE</scope>
    <source>
        <strain evidence="2">Hildebrandi</strain>
    </source>
</reference>
<feature type="compositionally biased region" description="Polar residues" evidence="1">
    <location>
        <begin position="699"/>
        <end position="709"/>
    </location>
</feature>
<feature type="region of interest" description="Disordered" evidence="1">
    <location>
        <begin position="1019"/>
        <end position="1039"/>
    </location>
</feature>
<proteinExistence type="predicted"/>
<feature type="compositionally biased region" description="Basic and acidic residues" evidence="1">
    <location>
        <begin position="102"/>
        <end position="111"/>
    </location>
</feature>
<name>A0A9K3M996_9STRA</name>
<feature type="region of interest" description="Disordered" evidence="1">
    <location>
        <begin position="217"/>
        <end position="355"/>
    </location>
</feature>
<feature type="region of interest" description="Disordered" evidence="1">
    <location>
        <begin position="921"/>
        <end position="947"/>
    </location>
</feature>
<feature type="region of interest" description="Disordered" evidence="1">
    <location>
        <begin position="417"/>
        <end position="446"/>
    </location>
</feature>
<feature type="compositionally biased region" description="Polar residues" evidence="1">
    <location>
        <begin position="145"/>
        <end position="156"/>
    </location>
</feature>
<feature type="compositionally biased region" description="Polar residues" evidence="1">
    <location>
        <begin position="341"/>
        <end position="355"/>
    </location>
</feature>
<feature type="compositionally biased region" description="Low complexity" evidence="1">
    <location>
        <begin position="304"/>
        <end position="320"/>
    </location>
</feature>
<comment type="caution">
    <text evidence="2">The sequence shown here is derived from an EMBL/GenBank/DDBJ whole genome shotgun (WGS) entry which is preliminary data.</text>
</comment>
<feature type="compositionally biased region" description="Polar residues" evidence="1">
    <location>
        <begin position="540"/>
        <end position="556"/>
    </location>
</feature>
<keyword evidence="3" id="KW-1185">Reference proteome</keyword>
<feature type="compositionally biased region" description="Polar residues" evidence="1">
    <location>
        <begin position="573"/>
        <end position="587"/>
    </location>
</feature>
<feature type="compositionally biased region" description="Basic and acidic residues" evidence="1">
    <location>
        <begin position="1116"/>
        <end position="1127"/>
    </location>
</feature>
<evidence type="ECO:0000313" key="3">
    <source>
        <dbReference type="Proteomes" id="UP000693970"/>
    </source>
</evidence>
<feature type="region of interest" description="Disordered" evidence="1">
    <location>
        <begin position="1070"/>
        <end position="1296"/>
    </location>
</feature>
<feature type="compositionally biased region" description="Basic and acidic residues" evidence="1">
    <location>
        <begin position="1197"/>
        <end position="1210"/>
    </location>
</feature>
<reference evidence="2" key="2">
    <citation type="submission" date="2021-04" db="EMBL/GenBank/DDBJ databases">
        <authorList>
            <person name="Podell S."/>
        </authorList>
    </citation>
    <scope>NUCLEOTIDE SEQUENCE</scope>
    <source>
        <strain evidence="2">Hildebrandi</strain>
    </source>
</reference>
<gene>
    <name evidence="2" type="ORF">IV203_013826</name>
</gene>
<feature type="compositionally biased region" description="Basic and acidic residues" evidence="1">
    <location>
        <begin position="773"/>
        <end position="811"/>
    </location>
</feature>
<organism evidence="2 3">
    <name type="scientific">Nitzschia inconspicua</name>
    <dbReference type="NCBI Taxonomy" id="303405"/>
    <lineage>
        <taxon>Eukaryota</taxon>
        <taxon>Sar</taxon>
        <taxon>Stramenopiles</taxon>
        <taxon>Ochrophyta</taxon>
        <taxon>Bacillariophyta</taxon>
        <taxon>Bacillariophyceae</taxon>
        <taxon>Bacillariophycidae</taxon>
        <taxon>Bacillariales</taxon>
        <taxon>Bacillariaceae</taxon>
        <taxon>Nitzschia</taxon>
    </lineage>
</organism>
<feature type="region of interest" description="Disordered" evidence="1">
    <location>
        <begin position="480"/>
        <end position="633"/>
    </location>
</feature>
<dbReference type="OrthoDB" id="56391at2759"/>
<accession>A0A9K3M996</accession>
<feature type="compositionally biased region" description="Basic and acidic residues" evidence="1">
    <location>
        <begin position="47"/>
        <end position="58"/>
    </location>
</feature>
<feature type="region of interest" description="Disordered" evidence="1">
    <location>
        <begin position="690"/>
        <end position="758"/>
    </location>
</feature>
<feature type="compositionally biased region" description="Acidic residues" evidence="1">
    <location>
        <begin position="59"/>
        <end position="85"/>
    </location>
</feature>
<dbReference type="Proteomes" id="UP000693970">
    <property type="component" value="Unassembled WGS sequence"/>
</dbReference>
<feature type="compositionally biased region" description="Polar residues" evidence="1">
    <location>
        <begin position="174"/>
        <end position="189"/>
    </location>
</feature>
<feature type="region of interest" description="Disordered" evidence="1">
    <location>
        <begin position="772"/>
        <end position="835"/>
    </location>
</feature>
<feature type="compositionally biased region" description="Basic and acidic residues" evidence="1">
    <location>
        <begin position="495"/>
        <end position="507"/>
    </location>
</feature>
<feature type="compositionally biased region" description="Polar residues" evidence="1">
    <location>
        <begin position="921"/>
        <end position="944"/>
    </location>
</feature>
<feature type="region of interest" description="Disordered" evidence="1">
    <location>
        <begin position="168"/>
        <end position="195"/>
    </location>
</feature>
<dbReference type="EMBL" id="JAGRRH010000001">
    <property type="protein sequence ID" value="KAG7374731.1"/>
    <property type="molecule type" value="Genomic_DNA"/>
</dbReference>
<sequence length="1296" mass="143872">MLSDNDDDDDSYVPESLRNFLEQADRQLDEDLADLLSPIHTTTSSDNNDKRSDHHNDDIISDADDPNFEMYYDDNDDDNDEEDTDKDSSMFFKILQQETDDEMKRQLDRAKSKQQQQQQQQEMTLANQMAMTMNRQQQEQQQQEYAVQSSDQNSRKPMTMTLEKTTMPLEQKTPHSAATPISQHDYSPTTDKRDTDDALQEMMNPSAIRIVPHHNGIAGGLQATPAGNVDNSKSKKTNGKTKTSSPSPLKQVVERKLQKELDREAKRASIGTPAKPSSSSMLRKRNNQVAPAPTWTVKGRPMMTASPSNTTQPQSQQSKPLPDPAQHSGMATETSKRSVRTGPTPSSSSNDQQFVYTSSTTTVLKISDQQVKKATSTAPAVMPNKTQQVSIPVAAIPSSEIAVEVVQSTDVVSVIRPDQVIEQQGPDDPKGTPKQRTDGTEQEQVFTLQGPVSAHHATPLSGPEITKNALQNINDSVFAAPGGSFPARRSVLSPADERKRQLEEYKAAKQKSPHPHKATTSHPTFKARPPSTPPKPKEISFNTTTSQDGIPSNRSVSPLHGGVNPSVAVAGTDKSNGTLSPMVSSPLNPRLLEPTISSRRQASIASDAPKANNSVAYGSLFTGRGRRPLTKPDRNIDRLVKPTRASIAANKQPQVDKKNGMMLPRRVVTPAEMQTAKISNVSRLLQATKANPGNKAQIKPSTTNKNIMSEQERKEATAKLRARIQALQKNSKGRAKGGTKETDKNAVDQSEQPEQRLRKMEQERLAKLRAKIMAKDERMQKKVEQHRQMREGPKLEPRQQIDAESQPDTKKRSQPTILNAPKFATSYRRRTKDPEGLKNIHDEIVPLAASTDILMKGLRAPPPRSPGAAAAKKRGLTIPQAPNFATTRRHGEKTPMTSPQKVHFSDDSSWYSTLRDGTVSPTSKIASSVKTGPLTVPQTPNFQPIRQRPLPKSTAEMELEEMEYYKNHPFRARPVKLDPLPPKSVLNKKKLTAPSRRLTTPQPFYLRTDLRGERHRHMDDADCENEPSSQFKAMPMPDFGRRHSMPNTGHSSMMQKTLTTTEPFNFHATSTRTTRTPILPQGKKANPSSVRSKVPSGASGIRFQHKSTKWTPSTRSMEKKAAFDSKKKSPPQPEAKPFRAKPMPNFIPKTIRISKKTADTRGDMGTGDEAERSDIRSNSTPGKSENLFRARPMPNFDHVEIPVHNRDASKIRSPPSRRKAEETSPSTFHARPVPKSLTKEPTIPVKKRNPSKLRSPDSVRRPHQSPTMDAFPTFQAQPIPHSVLTEPKIPNEASVT</sequence>
<feature type="compositionally biased region" description="Basic and acidic residues" evidence="1">
    <location>
        <begin position="427"/>
        <end position="439"/>
    </location>
</feature>
<feature type="compositionally biased region" description="Basic and acidic residues" evidence="1">
    <location>
        <begin position="252"/>
        <end position="267"/>
    </location>
</feature>
<feature type="compositionally biased region" description="Basic residues" evidence="1">
    <location>
        <begin position="508"/>
        <end position="519"/>
    </location>
</feature>